<dbReference type="Proteomes" id="UP000271162">
    <property type="component" value="Unassembled WGS sequence"/>
</dbReference>
<proteinExistence type="predicted"/>
<dbReference type="EMBL" id="UYSL01002351">
    <property type="protein sequence ID" value="VDL65793.1"/>
    <property type="molecule type" value="Genomic_DNA"/>
</dbReference>
<evidence type="ECO:0000313" key="2">
    <source>
        <dbReference type="EMBL" id="VDL65793.1"/>
    </source>
</evidence>
<protein>
    <submittedName>
        <fullName evidence="4">RAB6-interacting golgin</fullName>
    </submittedName>
</protein>
<reference evidence="4" key="1">
    <citation type="submission" date="2017-02" db="UniProtKB">
        <authorList>
            <consortium name="WormBaseParasite"/>
        </authorList>
    </citation>
    <scope>IDENTIFICATION</scope>
</reference>
<gene>
    <name evidence="2" type="ORF">NBR_LOCUS2204</name>
</gene>
<accession>A0A0N4XI51</accession>
<dbReference type="AlphaFoldDB" id="A0A0N4XI51"/>
<sequence>MNLVDLAASANAASAGTQGLRQKQDSSCNSTDEALALRKEVAELNEVERLSEEKKKHLNLLKIRADDVEKLCSRVNVLRHEIKEKEAENNLLKKDKEEVESTVQNLKEDNIQLKNLRDEYRSQSANMKSVIEEKERKISAVGSFWRFFSKVELSQTLRHFKLIEQSEADKRKILRLDTDLAIAMIDRIQNESA</sequence>
<keyword evidence="3" id="KW-1185">Reference proteome</keyword>
<feature type="coiled-coil region" evidence="1">
    <location>
        <begin position="68"/>
        <end position="137"/>
    </location>
</feature>
<keyword evidence="1" id="KW-0175">Coiled coil</keyword>
<name>A0A0N4XI51_NIPBR</name>
<organism evidence="4">
    <name type="scientific">Nippostrongylus brasiliensis</name>
    <name type="common">Rat hookworm</name>
    <dbReference type="NCBI Taxonomy" id="27835"/>
    <lineage>
        <taxon>Eukaryota</taxon>
        <taxon>Metazoa</taxon>
        <taxon>Ecdysozoa</taxon>
        <taxon>Nematoda</taxon>
        <taxon>Chromadorea</taxon>
        <taxon>Rhabditida</taxon>
        <taxon>Rhabditina</taxon>
        <taxon>Rhabditomorpha</taxon>
        <taxon>Strongyloidea</taxon>
        <taxon>Heligmosomidae</taxon>
        <taxon>Nippostrongylus</taxon>
    </lineage>
</organism>
<evidence type="ECO:0000313" key="3">
    <source>
        <dbReference type="Proteomes" id="UP000271162"/>
    </source>
</evidence>
<dbReference type="WBParaSite" id="NBR_0000220301-mRNA-1">
    <property type="protein sequence ID" value="NBR_0000220301-mRNA-1"/>
    <property type="gene ID" value="NBR_0000220301"/>
</dbReference>
<reference evidence="2 3" key="2">
    <citation type="submission" date="2018-11" db="EMBL/GenBank/DDBJ databases">
        <authorList>
            <consortium name="Pathogen Informatics"/>
        </authorList>
    </citation>
    <scope>NUCLEOTIDE SEQUENCE [LARGE SCALE GENOMIC DNA]</scope>
</reference>
<evidence type="ECO:0000313" key="4">
    <source>
        <dbReference type="WBParaSite" id="NBR_0000220301-mRNA-1"/>
    </source>
</evidence>
<evidence type="ECO:0000256" key="1">
    <source>
        <dbReference type="SAM" id="Coils"/>
    </source>
</evidence>